<dbReference type="GeneID" id="3500237"/>
<dbReference type="AlphaFoldDB" id="Q4MZS4"/>
<accession>Q4MZS4</accession>
<gene>
    <name evidence="2" type="ordered locus">TP03_0438</name>
</gene>
<keyword evidence="3" id="KW-1185">Reference proteome</keyword>
<evidence type="ECO:0000313" key="3">
    <source>
        <dbReference type="Proteomes" id="UP000001949"/>
    </source>
</evidence>
<dbReference type="Proteomes" id="UP000001949">
    <property type="component" value="Unassembled WGS sequence"/>
</dbReference>
<feature type="region of interest" description="Disordered" evidence="1">
    <location>
        <begin position="680"/>
        <end position="699"/>
    </location>
</feature>
<dbReference type="OMA" id="GVHETSW"/>
<dbReference type="KEGG" id="tpv:TP03_0438"/>
<name>Q4MZS4_THEPA</name>
<reference evidence="2 3" key="1">
    <citation type="journal article" date="2005" name="Science">
        <title>Genome sequence of Theileria parva, a bovine pathogen that transforms lymphocytes.</title>
        <authorList>
            <person name="Gardner M.J."/>
            <person name="Bishop R."/>
            <person name="Shah T."/>
            <person name="de Villiers E.P."/>
            <person name="Carlton J.M."/>
            <person name="Hall N."/>
            <person name="Ren Q."/>
            <person name="Paulsen I.T."/>
            <person name="Pain A."/>
            <person name="Berriman M."/>
            <person name="Wilson R.J.M."/>
            <person name="Sato S."/>
            <person name="Ralph S.A."/>
            <person name="Mann D.J."/>
            <person name="Xiong Z."/>
            <person name="Shallom S.J."/>
            <person name="Weidman J."/>
            <person name="Jiang L."/>
            <person name="Lynn J."/>
            <person name="Weaver B."/>
            <person name="Shoaibi A."/>
            <person name="Domingo A.R."/>
            <person name="Wasawo D."/>
            <person name="Crabtree J."/>
            <person name="Wortman J.R."/>
            <person name="Haas B."/>
            <person name="Angiuoli S.V."/>
            <person name="Creasy T.H."/>
            <person name="Lu C."/>
            <person name="Suh B."/>
            <person name="Silva J.C."/>
            <person name="Utterback T.R."/>
            <person name="Feldblyum T.V."/>
            <person name="Pertea M."/>
            <person name="Allen J."/>
            <person name="Nierman W.C."/>
            <person name="Taracha E.L.N."/>
            <person name="Salzberg S.L."/>
            <person name="White O.R."/>
            <person name="Fitzhugh H.A."/>
            <person name="Morzaria S."/>
            <person name="Venter J.C."/>
            <person name="Fraser C.M."/>
            <person name="Nene V."/>
        </authorList>
    </citation>
    <scope>NUCLEOTIDE SEQUENCE [LARGE SCALE GENOMIC DNA]</scope>
    <source>
        <strain evidence="2 3">Muguga</strain>
    </source>
</reference>
<protein>
    <submittedName>
        <fullName evidence="2">Uncharacterized protein</fullName>
    </submittedName>
</protein>
<feature type="compositionally biased region" description="Basic residues" evidence="1">
    <location>
        <begin position="685"/>
        <end position="699"/>
    </location>
</feature>
<sequence>MNSVASVLCESTEIPSTEVDTFLANVSEDHFTGIDENPSFYGLGSYSSSSDPLFFENGVQLSFDGSCYTDYSSSAYSGYSSTECSYYPDFNSSLYNIGYKSEPFPGDSKYSSEGKFAVDGRYSMETKYSMDGKYLLDSSDILSHSPTPNLQYLTPKMKAGFDYSLASLSSNSSSSSNLSSSMATTMSSISSNMASIPSNMNNMASINTIATTMVDVMTPGRNQFPTKVSTHDLEMFNTMMDGNSLTPLKSNSNYPNSLKMTSSISTVASSSSSLTYDNYSKYYPYDDKSSSPYLRQSYGKNMDLLSYPERSLSGSDGLQDLYQSDRTVGNFPFQSSNDIESIGDNYFTPTSITRNVVTTFKVPTYDPSLAPEERYKEILKIIFKIPPSPETFLTPISSHLLNSESISEIAKRYDDSQRTATSPESHVVYVRNGAELNLVLRNDNLLIQNPNQQKEPRNEKLKLTKQVLNTKNVATSSDLNESMIRSRNDEQGMSYLPYISCNWKGVHETSWWMSDDKGVVRNFKVKFDPVVFGSKTVAFEEASKFAKYVEGLIRPGTLIKWYPGFNIPIGTSGRANLRKVLHMDRMKNSELCDPVLEANGLKVAAKSTFGDMIIVELYKAAYVLGLWDVAAYNCLKTCKRRGYSFEWIHDIQSSGKRITVDALKYMRNVKELIEQDKLSRVNSEKKRRRRKLPDKRKRA</sequence>
<dbReference type="eggNOG" id="ENOG502SV1Z">
    <property type="taxonomic scope" value="Eukaryota"/>
</dbReference>
<dbReference type="EMBL" id="AAGK01000005">
    <property type="protein sequence ID" value="EAN31175.1"/>
    <property type="molecule type" value="Genomic_DNA"/>
</dbReference>
<proteinExistence type="predicted"/>
<comment type="caution">
    <text evidence="2">The sequence shown here is derived from an EMBL/GenBank/DDBJ whole genome shotgun (WGS) entry which is preliminary data.</text>
</comment>
<dbReference type="InParanoid" id="Q4MZS4"/>
<dbReference type="VEuPathDB" id="PiroplasmaDB:TpMuguga_03g00438"/>
<dbReference type="RefSeq" id="XP_763458.1">
    <property type="nucleotide sequence ID" value="XM_758365.1"/>
</dbReference>
<evidence type="ECO:0000256" key="1">
    <source>
        <dbReference type="SAM" id="MobiDB-lite"/>
    </source>
</evidence>
<evidence type="ECO:0000313" key="2">
    <source>
        <dbReference type="EMBL" id="EAN31175.1"/>
    </source>
</evidence>
<organism evidence="2 3">
    <name type="scientific">Theileria parva</name>
    <name type="common">East coast fever infection agent</name>
    <dbReference type="NCBI Taxonomy" id="5875"/>
    <lineage>
        <taxon>Eukaryota</taxon>
        <taxon>Sar</taxon>
        <taxon>Alveolata</taxon>
        <taxon>Apicomplexa</taxon>
        <taxon>Aconoidasida</taxon>
        <taxon>Piroplasmida</taxon>
        <taxon>Theileriidae</taxon>
        <taxon>Theileria</taxon>
    </lineage>
</organism>